<dbReference type="KEGG" id="saes:HBH39_11380"/>
<dbReference type="GO" id="GO:0101006">
    <property type="term" value="F:protein histidine phosphatase activity"/>
    <property type="evidence" value="ECO:0007669"/>
    <property type="project" value="InterPro"/>
</dbReference>
<accession>A0A6G9QLT7</accession>
<proteinExistence type="predicted"/>
<dbReference type="NCBIfam" id="TIGR00249">
    <property type="entry name" value="sixA"/>
    <property type="match status" value="1"/>
</dbReference>
<name>A0A6G9QLT7_9GAMM</name>
<organism evidence="2 3">
    <name type="scientific">Shewanella aestuarii</name>
    <dbReference type="NCBI Taxonomy" id="1028752"/>
    <lineage>
        <taxon>Bacteria</taxon>
        <taxon>Pseudomonadati</taxon>
        <taxon>Pseudomonadota</taxon>
        <taxon>Gammaproteobacteria</taxon>
        <taxon>Alteromonadales</taxon>
        <taxon>Shewanellaceae</taxon>
        <taxon>Shewanella</taxon>
    </lineage>
</organism>
<dbReference type="GO" id="GO:0005737">
    <property type="term" value="C:cytoplasm"/>
    <property type="evidence" value="ECO:0007669"/>
    <property type="project" value="InterPro"/>
</dbReference>
<dbReference type="InterPro" id="IPR013078">
    <property type="entry name" value="His_Pase_superF_clade-1"/>
</dbReference>
<evidence type="ECO:0000313" key="3">
    <source>
        <dbReference type="Proteomes" id="UP000502608"/>
    </source>
</evidence>
<gene>
    <name evidence="2" type="primary">sixA</name>
    <name evidence="2" type="ORF">HBH39_11380</name>
</gene>
<keyword evidence="1" id="KW-0378">Hydrolase</keyword>
<dbReference type="Proteomes" id="UP000502608">
    <property type="component" value="Chromosome"/>
</dbReference>
<dbReference type="SUPFAM" id="SSF53254">
    <property type="entry name" value="Phosphoglycerate mutase-like"/>
    <property type="match status" value="1"/>
</dbReference>
<dbReference type="AlphaFoldDB" id="A0A6G9QLT7"/>
<dbReference type="Gene3D" id="3.40.50.1240">
    <property type="entry name" value="Phosphoglycerate mutase-like"/>
    <property type="match status" value="1"/>
</dbReference>
<dbReference type="InterPro" id="IPR029033">
    <property type="entry name" value="His_PPase_superfam"/>
</dbReference>
<evidence type="ECO:0000256" key="1">
    <source>
        <dbReference type="ARBA" id="ARBA00022801"/>
    </source>
</evidence>
<dbReference type="CDD" id="cd07067">
    <property type="entry name" value="HP_PGM_like"/>
    <property type="match status" value="1"/>
</dbReference>
<dbReference type="PANTHER" id="PTHR20935">
    <property type="entry name" value="PHOSPHOGLYCERATE MUTASE-RELATED"/>
    <property type="match status" value="1"/>
</dbReference>
<dbReference type="RefSeq" id="WP_167678345.1">
    <property type="nucleotide sequence ID" value="NZ_CP050313.1"/>
</dbReference>
<reference evidence="2 3" key="1">
    <citation type="submission" date="2020-03" db="EMBL/GenBank/DDBJ databases">
        <title>Complete genome sequence of Shewanella sp.</title>
        <authorList>
            <person name="Kim Y.-S."/>
            <person name="Kim S.-J."/>
            <person name="Jung H.-K."/>
            <person name="Kim K.-H."/>
        </authorList>
    </citation>
    <scope>NUCLEOTIDE SEQUENCE [LARGE SCALE GENOMIC DNA]</scope>
    <source>
        <strain evidence="2 3">PN3F2</strain>
    </source>
</reference>
<evidence type="ECO:0000313" key="2">
    <source>
        <dbReference type="EMBL" id="QIR15007.1"/>
    </source>
</evidence>
<keyword evidence="3" id="KW-1185">Reference proteome</keyword>
<sequence length="155" mass="17182">MQLFLMRHGESGFDAPSDRERTLTHHGRYQTGQMANLLSSKISQLDLVLISPYLRAQQTWQVLSKHLPKPRKCVVLDDITPSGDPKTAADVILAYADQYKADTVLVVTHMPIVGFLVSELVAGKEPPIFATSAFVQIDKHLEQASYVGMSYPQAS</sequence>
<dbReference type="InterPro" id="IPR004449">
    <property type="entry name" value="SixA"/>
</dbReference>
<dbReference type="EMBL" id="CP050313">
    <property type="protein sequence ID" value="QIR15007.1"/>
    <property type="molecule type" value="Genomic_DNA"/>
</dbReference>
<protein>
    <submittedName>
        <fullName evidence="2">Phosphohistidine phosphatase SixA</fullName>
    </submittedName>
</protein>
<dbReference type="Pfam" id="PF00300">
    <property type="entry name" value="His_Phos_1"/>
    <property type="match status" value="1"/>
</dbReference>
<dbReference type="InterPro" id="IPR051021">
    <property type="entry name" value="Mito_Ser/Thr_phosphatase"/>
</dbReference>